<evidence type="ECO:0000259" key="8">
    <source>
        <dbReference type="Pfam" id="PF01850"/>
    </source>
</evidence>
<keyword evidence="5" id="KW-0378">Hydrolase</keyword>
<evidence type="ECO:0000256" key="2">
    <source>
        <dbReference type="ARBA" id="ARBA00022649"/>
    </source>
</evidence>
<dbReference type="GO" id="GO:0004518">
    <property type="term" value="F:nuclease activity"/>
    <property type="evidence" value="ECO:0007669"/>
    <property type="project" value="UniProtKB-KW"/>
</dbReference>
<dbReference type="Gene3D" id="3.40.50.1010">
    <property type="entry name" value="5'-nuclease"/>
    <property type="match status" value="1"/>
</dbReference>
<gene>
    <name evidence="9" type="ORF">AVDCRST_MAG56-5625</name>
</gene>
<dbReference type="InterPro" id="IPR050556">
    <property type="entry name" value="Type_II_TA_system_RNase"/>
</dbReference>
<dbReference type="CDD" id="cd18738">
    <property type="entry name" value="PIN_VapC4-5_FitB-like"/>
    <property type="match status" value="1"/>
</dbReference>
<dbReference type="Pfam" id="PF01850">
    <property type="entry name" value="PIN"/>
    <property type="match status" value="1"/>
</dbReference>
<comment type="cofactor">
    <cofactor evidence="1">
        <name>Mg(2+)</name>
        <dbReference type="ChEBI" id="CHEBI:18420"/>
    </cofactor>
</comment>
<dbReference type="PANTHER" id="PTHR33653:SF1">
    <property type="entry name" value="RIBONUCLEASE VAPC2"/>
    <property type="match status" value="1"/>
</dbReference>
<sequence length="128" mass="14431">MIDTNVIIDYLSGKYENTVLGWLDIQFERGVNISVINRIEALAFQFTDSEEHRLMHEFIAGSVVLPLNEHVADQTIRIRLANKVKLPDAIIAATALVFNMTLLPRNTSDFNKILDLKVLNPATIHSQS</sequence>
<comment type="similarity">
    <text evidence="7">Belongs to the PINc/VapC protein family.</text>
</comment>
<evidence type="ECO:0000313" key="9">
    <source>
        <dbReference type="EMBL" id="CAA9303414.1"/>
    </source>
</evidence>
<dbReference type="InterPro" id="IPR002716">
    <property type="entry name" value="PIN_dom"/>
</dbReference>
<keyword evidence="4" id="KW-0479">Metal-binding</keyword>
<dbReference type="EMBL" id="CADCTQ010000466">
    <property type="protein sequence ID" value="CAA9303414.1"/>
    <property type="molecule type" value="Genomic_DNA"/>
</dbReference>
<dbReference type="SUPFAM" id="SSF88723">
    <property type="entry name" value="PIN domain-like"/>
    <property type="match status" value="1"/>
</dbReference>
<name>A0A6J4KFN3_9SPHI</name>
<proteinExistence type="inferred from homology"/>
<keyword evidence="6" id="KW-0460">Magnesium</keyword>
<protein>
    <recommendedName>
        <fullName evidence="8">PIN domain-containing protein</fullName>
    </recommendedName>
</protein>
<evidence type="ECO:0000256" key="4">
    <source>
        <dbReference type="ARBA" id="ARBA00022723"/>
    </source>
</evidence>
<feature type="domain" description="PIN" evidence="8">
    <location>
        <begin position="1"/>
        <end position="112"/>
    </location>
</feature>
<dbReference type="AlphaFoldDB" id="A0A6J4KFN3"/>
<evidence type="ECO:0000256" key="1">
    <source>
        <dbReference type="ARBA" id="ARBA00001946"/>
    </source>
</evidence>
<accession>A0A6J4KFN3</accession>
<evidence type="ECO:0000256" key="7">
    <source>
        <dbReference type="ARBA" id="ARBA00038093"/>
    </source>
</evidence>
<evidence type="ECO:0000256" key="6">
    <source>
        <dbReference type="ARBA" id="ARBA00022842"/>
    </source>
</evidence>
<evidence type="ECO:0000256" key="3">
    <source>
        <dbReference type="ARBA" id="ARBA00022722"/>
    </source>
</evidence>
<dbReference type="InterPro" id="IPR029060">
    <property type="entry name" value="PIN-like_dom_sf"/>
</dbReference>
<keyword evidence="2" id="KW-1277">Toxin-antitoxin system</keyword>
<keyword evidence="3" id="KW-0540">Nuclease</keyword>
<reference evidence="9" key="1">
    <citation type="submission" date="2020-02" db="EMBL/GenBank/DDBJ databases">
        <authorList>
            <person name="Meier V. D."/>
        </authorList>
    </citation>
    <scope>NUCLEOTIDE SEQUENCE</scope>
    <source>
        <strain evidence="9">AVDCRST_MAG56</strain>
    </source>
</reference>
<dbReference type="GO" id="GO:0016787">
    <property type="term" value="F:hydrolase activity"/>
    <property type="evidence" value="ECO:0007669"/>
    <property type="project" value="UniProtKB-KW"/>
</dbReference>
<dbReference type="PANTHER" id="PTHR33653">
    <property type="entry name" value="RIBONUCLEASE VAPC2"/>
    <property type="match status" value="1"/>
</dbReference>
<organism evidence="9">
    <name type="scientific">uncultured Cytophagales bacterium</name>
    <dbReference type="NCBI Taxonomy" id="158755"/>
    <lineage>
        <taxon>Bacteria</taxon>
        <taxon>Pseudomonadati</taxon>
        <taxon>Bacteroidota</taxon>
        <taxon>Sphingobacteriia</taxon>
        <taxon>Sphingobacteriales</taxon>
        <taxon>environmental samples</taxon>
    </lineage>
</organism>
<dbReference type="GO" id="GO:0046872">
    <property type="term" value="F:metal ion binding"/>
    <property type="evidence" value="ECO:0007669"/>
    <property type="project" value="UniProtKB-KW"/>
</dbReference>
<evidence type="ECO:0000256" key="5">
    <source>
        <dbReference type="ARBA" id="ARBA00022801"/>
    </source>
</evidence>